<dbReference type="EMBL" id="JAQQWI010000016">
    <property type="protein sequence ID" value="KAK8008849.1"/>
    <property type="molecule type" value="Genomic_DNA"/>
</dbReference>
<evidence type="ECO:0000313" key="5">
    <source>
        <dbReference type="EMBL" id="KAK8008849.1"/>
    </source>
</evidence>
<keyword evidence="5" id="KW-0378">Hydrolase</keyword>
<dbReference type="Pfam" id="PF01926">
    <property type="entry name" value="MMR_HSR1"/>
    <property type="match status" value="1"/>
</dbReference>
<evidence type="ECO:0000313" key="6">
    <source>
        <dbReference type="Proteomes" id="UP001396898"/>
    </source>
</evidence>
<name>A0ABR1RE34_9PEZI</name>
<dbReference type="Proteomes" id="UP001396898">
    <property type="component" value="Unassembled WGS sequence"/>
</dbReference>
<keyword evidence="6" id="KW-1185">Reference proteome</keyword>
<sequence length="382" mass="41629">MAAQIKTAVASVANGFVPRATFDVSSSIVRSYFLGHHQGALNSMRKILSNIGLVIECRDSRVPLTSTNPLLEQSLAGRDRIIVYTKSSLTFFSNKSRLKQKQKHLLQKWHAERSGRTFDADEVTASNTHVVFTDETQPKSIQSLLDAMKDRARSADTLTGLRALVVGMPNAGKSSLLNSMRQVGMNKARAARTGAQPGVTRKLSTPVRVIAEDMEGGIDQGVFVVDTPGVFVPYVGEVDAMLKLSLVGCVKDSVVPWEILADYLLFHMNLRDPGLYGEFCPPTNSAADFLDAVATRTGKLEKGGAPSRDFAATWIVQQFRKGNLGKFCLDEIDDESLQSWSRKGQAGGGGDERISMNQARKREKEARKVRGLAKKAARDGGA</sequence>
<evidence type="ECO:0000256" key="1">
    <source>
        <dbReference type="ARBA" id="ARBA00022741"/>
    </source>
</evidence>
<comment type="caution">
    <text evidence="5">The sequence shown here is derived from an EMBL/GenBank/DDBJ whole genome shotgun (WGS) entry which is preliminary data.</text>
</comment>
<dbReference type="InterPro" id="IPR023179">
    <property type="entry name" value="GTP-bd_ortho_bundle_sf"/>
</dbReference>
<protein>
    <submittedName>
        <fullName evidence="5">P-loop containing nucleoside triphosphate hydrolase protein</fullName>
    </submittedName>
</protein>
<dbReference type="PANTHER" id="PTHR45782">
    <property type="entry name" value="MITOCHONDRIAL RIBOSOME-ASSOCIATED GTPASE 1"/>
    <property type="match status" value="1"/>
</dbReference>
<keyword evidence="2" id="KW-0342">GTP-binding</keyword>
<accession>A0ABR1RE34</accession>
<reference evidence="5 6" key="1">
    <citation type="submission" date="2023-01" db="EMBL/GenBank/DDBJ databases">
        <title>Analysis of 21 Apiospora genomes using comparative genomics revels a genus with tremendous synthesis potential of carbohydrate active enzymes and secondary metabolites.</title>
        <authorList>
            <person name="Sorensen T."/>
        </authorList>
    </citation>
    <scope>NUCLEOTIDE SEQUENCE [LARGE SCALE GENOMIC DNA]</scope>
    <source>
        <strain evidence="5 6">CBS 20057</strain>
    </source>
</reference>
<dbReference type="InterPro" id="IPR027417">
    <property type="entry name" value="P-loop_NTPase"/>
</dbReference>
<evidence type="ECO:0000256" key="2">
    <source>
        <dbReference type="ARBA" id="ARBA00023134"/>
    </source>
</evidence>
<dbReference type="Gene3D" id="3.40.50.300">
    <property type="entry name" value="P-loop containing nucleotide triphosphate hydrolases"/>
    <property type="match status" value="1"/>
</dbReference>
<evidence type="ECO:0000256" key="3">
    <source>
        <dbReference type="SAM" id="MobiDB-lite"/>
    </source>
</evidence>
<dbReference type="GO" id="GO:0016787">
    <property type="term" value="F:hydrolase activity"/>
    <property type="evidence" value="ECO:0007669"/>
    <property type="project" value="UniProtKB-KW"/>
</dbReference>
<gene>
    <name evidence="5" type="ORF">PG991_011400</name>
</gene>
<evidence type="ECO:0000259" key="4">
    <source>
        <dbReference type="Pfam" id="PF01926"/>
    </source>
</evidence>
<feature type="domain" description="G" evidence="4">
    <location>
        <begin position="163"/>
        <end position="231"/>
    </location>
</feature>
<feature type="region of interest" description="Disordered" evidence="3">
    <location>
        <begin position="339"/>
        <end position="382"/>
    </location>
</feature>
<organism evidence="5 6">
    <name type="scientific">Apiospora marii</name>
    <dbReference type="NCBI Taxonomy" id="335849"/>
    <lineage>
        <taxon>Eukaryota</taxon>
        <taxon>Fungi</taxon>
        <taxon>Dikarya</taxon>
        <taxon>Ascomycota</taxon>
        <taxon>Pezizomycotina</taxon>
        <taxon>Sordariomycetes</taxon>
        <taxon>Xylariomycetidae</taxon>
        <taxon>Amphisphaeriales</taxon>
        <taxon>Apiosporaceae</taxon>
        <taxon>Apiospora</taxon>
    </lineage>
</organism>
<feature type="compositionally biased region" description="Basic and acidic residues" evidence="3">
    <location>
        <begin position="350"/>
        <end position="368"/>
    </location>
</feature>
<dbReference type="PANTHER" id="PTHR45782:SF4">
    <property type="entry name" value="MITOCHONDRIAL RIBOSOME-ASSOCIATED GTPASE 1"/>
    <property type="match status" value="1"/>
</dbReference>
<dbReference type="SUPFAM" id="SSF52540">
    <property type="entry name" value="P-loop containing nucleoside triphosphate hydrolases"/>
    <property type="match status" value="1"/>
</dbReference>
<dbReference type="Gene3D" id="1.10.1580.10">
    <property type="match status" value="1"/>
</dbReference>
<proteinExistence type="predicted"/>
<dbReference type="InterPro" id="IPR006073">
    <property type="entry name" value="GTP-bd"/>
</dbReference>
<keyword evidence="1" id="KW-0547">Nucleotide-binding</keyword>